<accession>A0ABQ4KXQ7</accession>
<comment type="caution">
    <text evidence="1">The sequence shown here is derived from an EMBL/GenBank/DDBJ whole genome shotgun (WGS) entry which is preliminary data.</text>
</comment>
<name>A0ABQ4KXQ7_SIMTE</name>
<dbReference type="Proteomes" id="UP000680670">
    <property type="component" value="Unassembled WGS sequence"/>
</dbReference>
<reference evidence="1 2" key="1">
    <citation type="submission" date="2021-03" db="EMBL/GenBank/DDBJ databases">
        <title>Antimicrobial resistance genes in bacteria isolated from Japanese honey, and their potential for conferring macrolide and lincosamide resistance in the American foulbrood pathogen Paenibacillus larvae.</title>
        <authorList>
            <person name="Okamoto M."/>
            <person name="Kumagai M."/>
            <person name="Kanamori H."/>
            <person name="Takamatsu D."/>
        </authorList>
    </citation>
    <scope>NUCLEOTIDE SEQUENCE [LARGE SCALE GENOMIC DNA]</scope>
    <source>
        <strain evidence="1 2">J6TS1</strain>
    </source>
</reference>
<evidence type="ECO:0000313" key="2">
    <source>
        <dbReference type="Proteomes" id="UP000680670"/>
    </source>
</evidence>
<keyword evidence="2" id="KW-1185">Reference proteome</keyword>
<proteinExistence type="predicted"/>
<organism evidence="1 2">
    <name type="scientific">Siminovitchia terrae</name>
    <name type="common">Bacillus terrae</name>
    <dbReference type="NCBI Taxonomy" id="1914933"/>
    <lineage>
        <taxon>Bacteria</taxon>
        <taxon>Bacillati</taxon>
        <taxon>Bacillota</taxon>
        <taxon>Bacilli</taxon>
        <taxon>Bacillales</taxon>
        <taxon>Bacillaceae</taxon>
        <taxon>Siminovitchia</taxon>
    </lineage>
</organism>
<evidence type="ECO:0000313" key="1">
    <source>
        <dbReference type="EMBL" id="GIN96741.1"/>
    </source>
</evidence>
<sequence length="74" mass="8588">MMASLTKSHSNCSLEKDLYMRKRTRGNENIRTFSTVYKTLFVFIKMPKEITIKKLEAIQVIGMSGVKNRLSMNE</sequence>
<dbReference type="EMBL" id="BORJ01000006">
    <property type="protein sequence ID" value="GIN96741.1"/>
    <property type="molecule type" value="Genomic_DNA"/>
</dbReference>
<gene>
    <name evidence="1" type="ORF">J6TS1_26110</name>
</gene>
<protein>
    <submittedName>
        <fullName evidence="1">Uncharacterized protein</fullName>
    </submittedName>
</protein>